<dbReference type="OrthoDB" id="1297232at2759"/>
<organism evidence="2 3">
    <name type="scientific">Protea cynaroides</name>
    <dbReference type="NCBI Taxonomy" id="273540"/>
    <lineage>
        <taxon>Eukaryota</taxon>
        <taxon>Viridiplantae</taxon>
        <taxon>Streptophyta</taxon>
        <taxon>Embryophyta</taxon>
        <taxon>Tracheophyta</taxon>
        <taxon>Spermatophyta</taxon>
        <taxon>Magnoliopsida</taxon>
        <taxon>Proteales</taxon>
        <taxon>Proteaceae</taxon>
        <taxon>Protea</taxon>
    </lineage>
</organism>
<dbReference type="Pfam" id="PF03004">
    <property type="entry name" value="Transposase_24"/>
    <property type="match status" value="1"/>
</dbReference>
<comment type="caution">
    <text evidence="2">The sequence shown here is derived from an EMBL/GenBank/DDBJ whole genome shotgun (WGS) entry which is preliminary data.</text>
</comment>
<gene>
    <name evidence="2" type="ORF">NE237_000776</name>
</gene>
<dbReference type="AlphaFoldDB" id="A0A9Q0QXG4"/>
<evidence type="ECO:0000313" key="3">
    <source>
        <dbReference type="Proteomes" id="UP001141806"/>
    </source>
</evidence>
<name>A0A9Q0QXG4_9MAGN</name>
<feature type="region of interest" description="Disordered" evidence="1">
    <location>
        <begin position="197"/>
        <end position="252"/>
    </location>
</feature>
<proteinExistence type="predicted"/>
<feature type="compositionally biased region" description="Polar residues" evidence="1">
    <location>
        <begin position="207"/>
        <end position="236"/>
    </location>
</feature>
<dbReference type="PANTHER" id="PTHR33144">
    <property type="entry name" value="OS10G0409366 PROTEIN-RELATED"/>
    <property type="match status" value="1"/>
</dbReference>
<dbReference type="InterPro" id="IPR004252">
    <property type="entry name" value="Probable_transposase_24"/>
</dbReference>
<reference evidence="2" key="1">
    <citation type="journal article" date="2023" name="Plant J.">
        <title>The genome of the king protea, Protea cynaroides.</title>
        <authorList>
            <person name="Chang J."/>
            <person name="Duong T.A."/>
            <person name="Schoeman C."/>
            <person name="Ma X."/>
            <person name="Roodt D."/>
            <person name="Barker N."/>
            <person name="Li Z."/>
            <person name="Van de Peer Y."/>
            <person name="Mizrachi E."/>
        </authorList>
    </citation>
    <scope>NUCLEOTIDE SEQUENCE</scope>
    <source>
        <tissue evidence="2">Young leaves</tissue>
    </source>
</reference>
<dbReference type="Proteomes" id="UP001141806">
    <property type="component" value="Unassembled WGS sequence"/>
</dbReference>
<evidence type="ECO:0000313" key="2">
    <source>
        <dbReference type="EMBL" id="KAJ4975670.1"/>
    </source>
</evidence>
<keyword evidence="3" id="KW-1185">Reference proteome</keyword>
<evidence type="ECO:0000256" key="1">
    <source>
        <dbReference type="SAM" id="MobiDB-lite"/>
    </source>
</evidence>
<dbReference type="EMBL" id="JAMYWD010000003">
    <property type="protein sequence ID" value="KAJ4975670.1"/>
    <property type="molecule type" value="Genomic_DNA"/>
</dbReference>
<dbReference type="PANTHER" id="PTHR33144:SF50">
    <property type="entry name" value="OS03G0714750 PROTEIN"/>
    <property type="match status" value="1"/>
</dbReference>
<accession>A0A9Q0QXG4</accession>
<sequence>MYYKEEALKEIEKYFKFDGDDKRYILSNLGHMWSDYKGTLRKKTIESFRNIRNAPRPMFPIEIPEDQWKHLIDRWSSLEFVAKSEKNKECRKKQKLPHTIGRTSFPQTSHLMSLEMPDGRQPSRVELFERTHKRKNGSYIDQDSIEVMEKLEQKLDEQPPDSRNDKSVQDDVYMQVMGPERNGRVWGVGRVVAPSDVGLARTDKNGSNESPTKGNGSIESPDDTNGSNESANNISNPGIHGEKHLSEFNSFM</sequence>
<protein>
    <submittedName>
        <fullName evidence="2">Uncharacterized protein</fullName>
    </submittedName>
</protein>